<evidence type="ECO:0000256" key="5">
    <source>
        <dbReference type="ARBA" id="ARBA00011738"/>
    </source>
</evidence>
<comment type="similarity">
    <text evidence="4 11">Belongs to the purine/pyrimidine phosphoribosyltransferase family.</text>
</comment>
<evidence type="ECO:0000256" key="1">
    <source>
        <dbReference type="ARBA" id="ARBA00000868"/>
    </source>
</evidence>
<evidence type="ECO:0000256" key="6">
    <source>
        <dbReference type="ARBA" id="ARBA00011893"/>
    </source>
</evidence>
<feature type="domain" description="Phosphoribosyltransferase" evidence="12">
    <location>
        <begin position="39"/>
        <end position="154"/>
    </location>
</feature>
<dbReference type="Proteomes" id="UP000501991">
    <property type="component" value="Chromosome"/>
</dbReference>
<protein>
    <recommendedName>
        <fullName evidence="6 11">Adenine phosphoribosyltransferase</fullName>
        <shortName evidence="11">APRT</shortName>
        <ecNumber evidence="6 11">2.4.2.7</ecNumber>
    </recommendedName>
</protein>
<evidence type="ECO:0000256" key="11">
    <source>
        <dbReference type="HAMAP-Rule" id="MF_00004"/>
    </source>
</evidence>
<dbReference type="GO" id="GO:0006166">
    <property type="term" value="P:purine ribonucleoside salvage"/>
    <property type="evidence" value="ECO:0007669"/>
    <property type="project" value="UniProtKB-UniRule"/>
</dbReference>
<dbReference type="InterPro" id="IPR050120">
    <property type="entry name" value="Adenine_PRTase"/>
</dbReference>
<dbReference type="HAMAP" id="MF_00004">
    <property type="entry name" value="Aden_phosphoribosyltr"/>
    <property type="match status" value="1"/>
</dbReference>
<sequence>MPSLPALLREHIRTIPDWPKPGVQFRDLTPLYLDAGAFRRVVDALVQRHAGSDIDRVAGIDARGFILGAVLAHALGAGFIPIRKQGKLPAPTIGEAYALEYGQGVLEVHTDAITPGQRLLLVDDLIATGGTLSAARRLIERLGGQLVEAVAIADLPDLGGSAQLRDSGLPIHTLIQFEGH</sequence>
<reference evidence="13 14" key="1">
    <citation type="submission" date="2020-02" db="EMBL/GenBank/DDBJ databases">
        <title>Nitrogenibacter mangrovi gen. nov., sp. nov. isolated from mangrove sediment, a denitrifying betaproteobacterium.</title>
        <authorList>
            <person name="Liao H."/>
            <person name="Tian Y."/>
        </authorList>
    </citation>
    <scope>NUCLEOTIDE SEQUENCE [LARGE SCALE GENOMIC DNA]</scope>
    <source>
        <strain evidence="13 14">M9-3-2</strain>
    </source>
</reference>
<evidence type="ECO:0000256" key="3">
    <source>
        <dbReference type="ARBA" id="ARBA00004659"/>
    </source>
</evidence>
<dbReference type="UniPathway" id="UPA00588">
    <property type="reaction ID" value="UER00646"/>
</dbReference>
<accession>A0A6C1B0T9</accession>
<comment type="subunit">
    <text evidence="5 11">Homodimer.</text>
</comment>
<comment type="catalytic activity">
    <reaction evidence="1 11">
        <text>AMP + diphosphate = 5-phospho-alpha-D-ribose 1-diphosphate + adenine</text>
        <dbReference type="Rhea" id="RHEA:16609"/>
        <dbReference type="ChEBI" id="CHEBI:16708"/>
        <dbReference type="ChEBI" id="CHEBI:33019"/>
        <dbReference type="ChEBI" id="CHEBI:58017"/>
        <dbReference type="ChEBI" id="CHEBI:456215"/>
        <dbReference type="EC" id="2.4.2.7"/>
    </reaction>
</comment>
<keyword evidence="14" id="KW-1185">Reference proteome</keyword>
<dbReference type="AlphaFoldDB" id="A0A6C1B0T9"/>
<evidence type="ECO:0000313" key="14">
    <source>
        <dbReference type="Proteomes" id="UP000501991"/>
    </source>
</evidence>
<comment type="pathway">
    <text evidence="3 11">Purine metabolism; AMP biosynthesis via salvage pathway; AMP from adenine: step 1/1.</text>
</comment>
<evidence type="ECO:0000256" key="4">
    <source>
        <dbReference type="ARBA" id="ARBA00008391"/>
    </source>
</evidence>
<dbReference type="RefSeq" id="WP_173763616.1">
    <property type="nucleotide sequence ID" value="NZ_CP048836.1"/>
</dbReference>
<dbReference type="NCBIfam" id="TIGR01090">
    <property type="entry name" value="apt"/>
    <property type="match status" value="1"/>
</dbReference>
<keyword evidence="7 11" id="KW-0963">Cytoplasm</keyword>
<keyword evidence="10 11" id="KW-0660">Purine salvage</keyword>
<dbReference type="PANTHER" id="PTHR11776">
    <property type="entry name" value="ADENINE PHOSPHORIBOSYLTRANSFERASE"/>
    <property type="match status" value="1"/>
</dbReference>
<evidence type="ECO:0000256" key="2">
    <source>
        <dbReference type="ARBA" id="ARBA00004496"/>
    </source>
</evidence>
<dbReference type="InterPro" id="IPR005764">
    <property type="entry name" value="Ade_phspho_trans"/>
</dbReference>
<dbReference type="InterPro" id="IPR000836">
    <property type="entry name" value="PRTase_dom"/>
</dbReference>
<keyword evidence="8 11" id="KW-0328">Glycosyltransferase</keyword>
<comment type="subcellular location">
    <subcellularLocation>
        <location evidence="2 11">Cytoplasm</location>
    </subcellularLocation>
</comment>
<dbReference type="GO" id="GO:0006168">
    <property type="term" value="P:adenine salvage"/>
    <property type="evidence" value="ECO:0007669"/>
    <property type="project" value="InterPro"/>
</dbReference>
<gene>
    <name evidence="11" type="primary">apt</name>
    <name evidence="13" type="ORF">G3580_01670</name>
</gene>
<dbReference type="Pfam" id="PF00156">
    <property type="entry name" value="Pribosyltran"/>
    <property type="match status" value="1"/>
</dbReference>
<dbReference type="EMBL" id="CP048836">
    <property type="protein sequence ID" value="QID16448.1"/>
    <property type="molecule type" value="Genomic_DNA"/>
</dbReference>
<dbReference type="NCBIfam" id="NF002634">
    <property type="entry name" value="PRK02304.1-3"/>
    <property type="match status" value="1"/>
</dbReference>
<evidence type="ECO:0000259" key="12">
    <source>
        <dbReference type="Pfam" id="PF00156"/>
    </source>
</evidence>
<dbReference type="GO" id="GO:0044209">
    <property type="term" value="P:AMP salvage"/>
    <property type="evidence" value="ECO:0007669"/>
    <property type="project" value="UniProtKB-UniRule"/>
</dbReference>
<keyword evidence="9 11" id="KW-0808">Transferase</keyword>
<dbReference type="GO" id="GO:0003999">
    <property type="term" value="F:adenine phosphoribosyltransferase activity"/>
    <property type="evidence" value="ECO:0007669"/>
    <property type="project" value="UniProtKB-UniRule"/>
</dbReference>
<evidence type="ECO:0000256" key="9">
    <source>
        <dbReference type="ARBA" id="ARBA00022679"/>
    </source>
</evidence>
<dbReference type="GO" id="GO:0005737">
    <property type="term" value="C:cytoplasm"/>
    <property type="evidence" value="ECO:0007669"/>
    <property type="project" value="UniProtKB-SubCell"/>
</dbReference>
<dbReference type="EC" id="2.4.2.7" evidence="6 11"/>
<evidence type="ECO:0000256" key="7">
    <source>
        <dbReference type="ARBA" id="ARBA00022490"/>
    </source>
</evidence>
<dbReference type="FunFam" id="3.40.50.2020:FF:000021">
    <property type="entry name" value="Adenine phosphoribosyltransferase"/>
    <property type="match status" value="1"/>
</dbReference>
<evidence type="ECO:0000313" key="13">
    <source>
        <dbReference type="EMBL" id="QID16448.1"/>
    </source>
</evidence>
<dbReference type="NCBIfam" id="NF002636">
    <property type="entry name" value="PRK02304.1-5"/>
    <property type="match status" value="1"/>
</dbReference>
<dbReference type="SUPFAM" id="SSF53271">
    <property type="entry name" value="PRTase-like"/>
    <property type="match status" value="1"/>
</dbReference>
<dbReference type="CDD" id="cd06223">
    <property type="entry name" value="PRTases_typeI"/>
    <property type="match status" value="1"/>
</dbReference>
<name>A0A6C1B0T9_9RHOO</name>
<comment type="function">
    <text evidence="11">Catalyzes a salvage reaction resulting in the formation of AMP, that is energically less costly than de novo synthesis.</text>
</comment>
<dbReference type="KEGG" id="azq:G3580_01670"/>
<dbReference type="PANTHER" id="PTHR11776:SF7">
    <property type="entry name" value="PHOSPHORIBOSYLTRANSFERASE DOMAIN-CONTAINING PROTEIN"/>
    <property type="match status" value="1"/>
</dbReference>
<organism evidence="13 14">
    <name type="scientific">Nitrogeniibacter mangrovi</name>
    <dbReference type="NCBI Taxonomy" id="2016596"/>
    <lineage>
        <taxon>Bacteria</taxon>
        <taxon>Pseudomonadati</taxon>
        <taxon>Pseudomonadota</taxon>
        <taxon>Betaproteobacteria</taxon>
        <taxon>Rhodocyclales</taxon>
        <taxon>Zoogloeaceae</taxon>
        <taxon>Nitrogeniibacter</taxon>
    </lineage>
</organism>
<evidence type="ECO:0000256" key="8">
    <source>
        <dbReference type="ARBA" id="ARBA00022676"/>
    </source>
</evidence>
<dbReference type="InterPro" id="IPR029057">
    <property type="entry name" value="PRTase-like"/>
</dbReference>
<evidence type="ECO:0000256" key="10">
    <source>
        <dbReference type="ARBA" id="ARBA00022726"/>
    </source>
</evidence>
<proteinExistence type="inferred from homology"/>
<dbReference type="Gene3D" id="3.40.50.2020">
    <property type="match status" value="1"/>
</dbReference>